<proteinExistence type="predicted"/>
<dbReference type="EMBL" id="KN833033">
    <property type="protein sequence ID" value="KIM76614.1"/>
    <property type="molecule type" value="Genomic_DNA"/>
</dbReference>
<dbReference type="AlphaFoldDB" id="A0A0C3F9S1"/>
<dbReference type="HOGENOM" id="CLU_869091_0_0_1"/>
<reference evidence="1 2" key="1">
    <citation type="submission" date="2014-04" db="EMBL/GenBank/DDBJ databases">
        <authorList>
            <consortium name="DOE Joint Genome Institute"/>
            <person name="Kuo A."/>
            <person name="Tarkka M."/>
            <person name="Buscot F."/>
            <person name="Kohler A."/>
            <person name="Nagy L.G."/>
            <person name="Floudas D."/>
            <person name="Copeland A."/>
            <person name="Barry K.W."/>
            <person name="Cichocki N."/>
            <person name="Veneault-Fourrey C."/>
            <person name="LaButti K."/>
            <person name="Lindquist E.A."/>
            <person name="Lipzen A."/>
            <person name="Lundell T."/>
            <person name="Morin E."/>
            <person name="Murat C."/>
            <person name="Sun H."/>
            <person name="Tunlid A."/>
            <person name="Henrissat B."/>
            <person name="Grigoriev I.V."/>
            <person name="Hibbett D.S."/>
            <person name="Martin F."/>
            <person name="Nordberg H.P."/>
            <person name="Cantor M.N."/>
            <person name="Hua S.X."/>
        </authorList>
    </citation>
    <scope>NUCLEOTIDE SEQUENCE [LARGE SCALE GENOMIC DNA]</scope>
    <source>
        <strain evidence="1 2">F 1598</strain>
    </source>
</reference>
<dbReference type="OrthoDB" id="3056948at2759"/>
<evidence type="ECO:0000313" key="1">
    <source>
        <dbReference type="EMBL" id="KIM76614.1"/>
    </source>
</evidence>
<evidence type="ECO:0000313" key="2">
    <source>
        <dbReference type="Proteomes" id="UP000054166"/>
    </source>
</evidence>
<reference evidence="2" key="2">
    <citation type="submission" date="2015-01" db="EMBL/GenBank/DDBJ databases">
        <title>Evolutionary Origins and Diversification of the Mycorrhizal Mutualists.</title>
        <authorList>
            <consortium name="DOE Joint Genome Institute"/>
            <consortium name="Mycorrhizal Genomics Consortium"/>
            <person name="Kohler A."/>
            <person name="Kuo A."/>
            <person name="Nagy L.G."/>
            <person name="Floudas D."/>
            <person name="Copeland A."/>
            <person name="Barry K.W."/>
            <person name="Cichocki N."/>
            <person name="Veneault-Fourrey C."/>
            <person name="LaButti K."/>
            <person name="Lindquist E.A."/>
            <person name="Lipzen A."/>
            <person name="Lundell T."/>
            <person name="Morin E."/>
            <person name="Murat C."/>
            <person name="Riley R."/>
            <person name="Ohm R."/>
            <person name="Sun H."/>
            <person name="Tunlid A."/>
            <person name="Henrissat B."/>
            <person name="Grigoriev I.V."/>
            <person name="Hibbett D.S."/>
            <person name="Martin F."/>
        </authorList>
    </citation>
    <scope>NUCLEOTIDE SEQUENCE [LARGE SCALE GENOMIC DNA]</scope>
    <source>
        <strain evidence="2">F 1598</strain>
    </source>
</reference>
<accession>A0A0C3F9S1</accession>
<keyword evidence="2" id="KW-1185">Reference proteome</keyword>
<organism evidence="1 2">
    <name type="scientific">Piloderma croceum (strain F 1598)</name>
    <dbReference type="NCBI Taxonomy" id="765440"/>
    <lineage>
        <taxon>Eukaryota</taxon>
        <taxon>Fungi</taxon>
        <taxon>Dikarya</taxon>
        <taxon>Basidiomycota</taxon>
        <taxon>Agaricomycotina</taxon>
        <taxon>Agaricomycetes</taxon>
        <taxon>Agaricomycetidae</taxon>
        <taxon>Atheliales</taxon>
        <taxon>Atheliaceae</taxon>
        <taxon>Piloderma</taxon>
    </lineage>
</organism>
<protein>
    <submittedName>
        <fullName evidence="1">Uncharacterized protein</fullName>
    </submittedName>
</protein>
<name>A0A0C3F9S1_PILCF</name>
<dbReference type="Proteomes" id="UP000054166">
    <property type="component" value="Unassembled WGS sequence"/>
</dbReference>
<dbReference type="InParanoid" id="A0A0C3F9S1"/>
<sequence length="320" mass="36755">MSTTFFVYRDDDFHSNIPICSENIPALRTIIDNVNYLLVNNVAVRHSYLCVLRQTNLDNSPATQQEDEILIGFFLRRFPEVRLMEMTPAMLACIDRLTAPRRLYLNWQLAAALNNYNLMNPTSYMHNVIMLIVATLFHELAHLLWSDVHSPKSGTPPHFILPTQSFWSNGQLKPPPEWGESGLVVEGRLFEGILSAVYDPGYEGDFSRIRRLNMRRDLGGLYNEASFHLEQRVVGAKISDFLFMPHQYQPAFTLNDVTAVLPREFNPLQYPNLFTTEPNRPSRFFVRSRSATAWVPYVHGDSPVNLPLCYMAMEKEIVVA</sequence>
<gene>
    <name evidence="1" type="ORF">PILCRDRAFT_826173</name>
</gene>